<dbReference type="SUPFAM" id="SSF89372">
    <property type="entry name" value="Fucose-specific lectin"/>
    <property type="match status" value="1"/>
</dbReference>
<dbReference type="InterPro" id="IPR058502">
    <property type="entry name" value="PLL-like_beta-prop"/>
</dbReference>
<evidence type="ECO:0000313" key="5">
    <source>
        <dbReference type="Proteomes" id="UP000053617"/>
    </source>
</evidence>
<sequence>MDMSHGVSHEAGPYSELEVLSSEKTVHPAPQLHVEPNCQASAEQDGAHKQGREYAHENSALIVIPAEDLPDAKYAAATYLKPVTVYHGRWKRKKWIILFVVALIAMGAIVGGVAGGLLSEHSGAKDTSASPSSSPPVSTATAPPAMSGTATSLASYGYPTAVSWGYPHMEIFALNSSMYPEWKYRPQNSTTNSENGGWQPASNSVEPFIQLDNKTAADEFGVSAITRSPTDVDIFITGADQQLWQKYHNTMTNWPADWVLLAGSHLSPPTAVSWAPDRLDIFTINSDHVLSQKWYTSASGWEPYYTFSSQFSFKTYAPTVVSWAEDRYDIFLVGSEDQSLYHKYYDGESWEPIDFEKLGGFCTSRPVAVCRQKGKTDIFVRGGDAGLWHMSFSQDVPTPQQWSNWTSLSGRTAMQAEPEAVSSDSNTLHVFVWGADNALLYKSYDARTNSWTPSSGFHTLGDSLSGPPKAVFDGQSVHVFAYLKGGQLGHKSLDIASNAWNPVQQFELLGSV</sequence>
<keyword evidence="2" id="KW-1133">Transmembrane helix</keyword>
<dbReference type="OrthoDB" id="406838at2759"/>
<dbReference type="GeneID" id="25294682"/>
<keyword evidence="2" id="KW-0472">Membrane</keyword>
<organism evidence="4 5">
    <name type="scientific">Rhinocladiella mackenziei CBS 650.93</name>
    <dbReference type="NCBI Taxonomy" id="1442369"/>
    <lineage>
        <taxon>Eukaryota</taxon>
        <taxon>Fungi</taxon>
        <taxon>Dikarya</taxon>
        <taxon>Ascomycota</taxon>
        <taxon>Pezizomycotina</taxon>
        <taxon>Eurotiomycetes</taxon>
        <taxon>Chaetothyriomycetidae</taxon>
        <taxon>Chaetothyriales</taxon>
        <taxon>Herpotrichiellaceae</taxon>
        <taxon>Rhinocladiella</taxon>
    </lineage>
</organism>
<dbReference type="STRING" id="1442369.A0A0D2IIF0"/>
<accession>A0A0D2IIF0</accession>
<dbReference type="Pfam" id="PF26607">
    <property type="entry name" value="DUF8189"/>
    <property type="match status" value="1"/>
</dbReference>
<gene>
    <name evidence="4" type="ORF">Z518_06611</name>
</gene>
<dbReference type="Proteomes" id="UP000053617">
    <property type="component" value="Unassembled WGS sequence"/>
</dbReference>
<evidence type="ECO:0000256" key="2">
    <source>
        <dbReference type="SAM" id="Phobius"/>
    </source>
</evidence>
<name>A0A0D2IIF0_9EURO</name>
<dbReference type="RefSeq" id="XP_013270197.1">
    <property type="nucleotide sequence ID" value="XM_013414743.1"/>
</dbReference>
<dbReference type="Gene3D" id="2.120.10.70">
    <property type="entry name" value="Fucose-specific lectin"/>
    <property type="match status" value="3"/>
</dbReference>
<feature type="region of interest" description="Disordered" evidence="1">
    <location>
        <begin position="121"/>
        <end position="144"/>
    </location>
</feature>
<dbReference type="VEuPathDB" id="FungiDB:Z518_06611"/>
<proteinExistence type="predicted"/>
<feature type="compositionally biased region" description="Low complexity" evidence="1">
    <location>
        <begin position="127"/>
        <end position="144"/>
    </location>
</feature>
<protein>
    <submittedName>
        <fullName evidence="4">Rhinocladiella mackenziei CBS 650.93 unplaced genomic scaffold supercont1.5, whole genome shotgun sequence</fullName>
    </submittedName>
</protein>
<evidence type="ECO:0000259" key="3">
    <source>
        <dbReference type="Pfam" id="PF26607"/>
    </source>
</evidence>
<reference evidence="4 5" key="1">
    <citation type="submission" date="2015-01" db="EMBL/GenBank/DDBJ databases">
        <title>The Genome Sequence of Rhinocladiella mackenzie CBS 650.93.</title>
        <authorList>
            <consortium name="The Broad Institute Genomics Platform"/>
            <person name="Cuomo C."/>
            <person name="de Hoog S."/>
            <person name="Gorbushina A."/>
            <person name="Stielow B."/>
            <person name="Teixiera M."/>
            <person name="Abouelleil A."/>
            <person name="Chapman S.B."/>
            <person name="Priest M."/>
            <person name="Young S.K."/>
            <person name="Wortman J."/>
            <person name="Nusbaum C."/>
            <person name="Birren B."/>
        </authorList>
    </citation>
    <scope>NUCLEOTIDE SEQUENCE [LARGE SCALE GENOMIC DNA]</scope>
    <source>
        <strain evidence="4 5">CBS 650.93</strain>
    </source>
</reference>
<dbReference type="EMBL" id="KN847479">
    <property type="protein sequence ID" value="KIX03061.1"/>
    <property type="molecule type" value="Genomic_DNA"/>
</dbReference>
<keyword evidence="2" id="KW-0812">Transmembrane</keyword>
<dbReference type="AlphaFoldDB" id="A0A0D2IIF0"/>
<evidence type="ECO:0000313" key="4">
    <source>
        <dbReference type="EMBL" id="KIX03061.1"/>
    </source>
</evidence>
<feature type="domain" description="PLL-like beta propeller" evidence="3">
    <location>
        <begin position="204"/>
        <end position="481"/>
    </location>
</feature>
<keyword evidence="5" id="KW-1185">Reference proteome</keyword>
<feature type="transmembrane region" description="Helical" evidence="2">
    <location>
        <begin position="95"/>
        <end position="118"/>
    </location>
</feature>
<dbReference type="CDD" id="cd22954">
    <property type="entry name" value="PLL_lectin"/>
    <property type="match status" value="1"/>
</dbReference>
<dbReference type="HOGENOM" id="CLU_532257_0_0_1"/>
<evidence type="ECO:0000256" key="1">
    <source>
        <dbReference type="SAM" id="MobiDB-lite"/>
    </source>
</evidence>